<feature type="domain" description="Reverse transcriptase" evidence="2">
    <location>
        <begin position="73"/>
        <end position="258"/>
    </location>
</feature>
<dbReference type="Gene3D" id="3.10.10.10">
    <property type="entry name" value="HIV Type 1 Reverse Transcriptase, subunit A, domain 1"/>
    <property type="match status" value="1"/>
</dbReference>
<evidence type="ECO:0000313" key="3">
    <source>
        <dbReference type="EMBL" id="KAL3387961.1"/>
    </source>
</evidence>
<dbReference type="EC" id="2.7.7.49" evidence="1"/>
<proteinExistence type="predicted"/>
<dbReference type="InterPro" id="IPR041577">
    <property type="entry name" value="RT_RNaseH_2"/>
</dbReference>
<dbReference type="Pfam" id="PF00078">
    <property type="entry name" value="RVT_1"/>
    <property type="match status" value="1"/>
</dbReference>
<evidence type="ECO:0000256" key="1">
    <source>
        <dbReference type="ARBA" id="ARBA00012493"/>
    </source>
</evidence>
<dbReference type="CDD" id="cd01647">
    <property type="entry name" value="RT_LTR"/>
    <property type="match status" value="1"/>
</dbReference>
<comment type="caution">
    <text evidence="3">The sequence shown here is derived from an EMBL/GenBank/DDBJ whole genome shotgun (WGS) entry which is preliminary data.</text>
</comment>
<dbReference type="InterPro" id="IPR043502">
    <property type="entry name" value="DNA/RNA_pol_sf"/>
</dbReference>
<evidence type="ECO:0000313" key="4">
    <source>
        <dbReference type="Proteomes" id="UP001627154"/>
    </source>
</evidence>
<gene>
    <name evidence="3" type="ORF">TKK_017039</name>
</gene>
<dbReference type="InterPro" id="IPR043128">
    <property type="entry name" value="Rev_trsase/Diguanyl_cyclase"/>
</dbReference>
<keyword evidence="4" id="KW-1185">Reference proteome</keyword>
<dbReference type="SUPFAM" id="SSF56672">
    <property type="entry name" value="DNA/RNA polymerases"/>
    <property type="match status" value="1"/>
</dbReference>
<dbReference type="PANTHER" id="PTHR33064">
    <property type="entry name" value="POL PROTEIN"/>
    <property type="match status" value="1"/>
</dbReference>
<dbReference type="InterPro" id="IPR051320">
    <property type="entry name" value="Viral_Replic_Matur_Polypro"/>
</dbReference>
<dbReference type="InterPro" id="IPR000477">
    <property type="entry name" value="RT_dom"/>
</dbReference>
<organism evidence="3 4">
    <name type="scientific">Trichogramma kaykai</name>
    <dbReference type="NCBI Taxonomy" id="54128"/>
    <lineage>
        <taxon>Eukaryota</taxon>
        <taxon>Metazoa</taxon>
        <taxon>Ecdysozoa</taxon>
        <taxon>Arthropoda</taxon>
        <taxon>Hexapoda</taxon>
        <taxon>Insecta</taxon>
        <taxon>Pterygota</taxon>
        <taxon>Neoptera</taxon>
        <taxon>Endopterygota</taxon>
        <taxon>Hymenoptera</taxon>
        <taxon>Apocrita</taxon>
        <taxon>Proctotrupomorpha</taxon>
        <taxon>Chalcidoidea</taxon>
        <taxon>Trichogrammatidae</taxon>
        <taxon>Trichogramma</taxon>
    </lineage>
</organism>
<accession>A0ABD2W594</accession>
<dbReference type="PANTHER" id="PTHR33064:SF37">
    <property type="entry name" value="RIBONUCLEASE H"/>
    <property type="match status" value="1"/>
</dbReference>
<reference evidence="3 4" key="1">
    <citation type="journal article" date="2024" name="bioRxiv">
        <title>A reference genome for Trichogramma kaykai: A tiny desert-dwelling parasitoid wasp with competing sex-ratio distorters.</title>
        <authorList>
            <person name="Culotta J."/>
            <person name="Lindsey A.R."/>
        </authorList>
    </citation>
    <scope>NUCLEOTIDE SEQUENCE [LARGE SCALE GENOMIC DNA]</scope>
    <source>
        <strain evidence="3 4">KSX58</strain>
    </source>
</reference>
<dbReference type="GO" id="GO:0003964">
    <property type="term" value="F:RNA-directed DNA polymerase activity"/>
    <property type="evidence" value="ECO:0007669"/>
    <property type="project" value="UniProtKB-EC"/>
</dbReference>
<sequence>MDTEGCKDFELEAVKSLVSHNPYVFGLEGEPLPVSNVITCSITTTTEKPITPKYYRYPPKIKEVIQKEIDKLIKNDIIAPSNTPWLSPLWVVPKKTFDADGNKKWRLVTDFRQLNEITEGYCYPLPLTVDILERLAAANYISCVDLRSGFHQIAMDESSAHKTGFMGPNGVYQFRSMSMGLKSGPSVFSRAMSLALAGLQGTELEIYLDDVMVHGESIEEHNVRFMRMMDRFKAANMSIEPAKCQMLKREAKVLGHRVGRGEISMDPEKISAMKNFPVPTDAKKMKQFLGLTGYYRKFIKNYAAIARPLQNLLKKTVKFEWRDEHTQAFEELKARMCEYPVLRAPNMSKPFILTTDASEFAISAILGQGDIGSDYV</sequence>
<dbReference type="Proteomes" id="UP001627154">
    <property type="component" value="Unassembled WGS sequence"/>
</dbReference>
<dbReference type="Pfam" id="PF17919">
    <property type="entry name" value="RT_RNaseH_2"/>
    <property type="match status" value="1"/>
</dbReference>
<evidence type="ECO:0000259" key="2">
    <source>
        <dbReference type="PROSITE" id="PS50878"/>
    </source>
</evidence>
<name>A0ABD2W594_9HYME</name>
<dbReference type="Gene3D" id="3.30.70.270">
    <property type="match status" value="2"/>
</dbReference>
<protein>
    <recommendedName>
        <fullName evidence="1">RNA-directed DNA polymerase</fullName>
        <ecNumber evidence="1">2.7.7.49</ecNumber>
    </recommendedName>
</protein>
<dbReference type="AlphaFoldDB" id="A0ABD2W594"/>
<dbReference type="FunFam" id="3.30.70.270:FF:000020">
    <property type="entry name" value="Transposon Tf2-6 polyprotein-like Protein"/>
    <property type="match status" value="1"/>
</dbReference>
<dbReference type="EMBL" id="JBJJXI010000136">
    <property type="protein sequence ID" value="KAL3387961.1"/>
    <property type="molecule type" value="Genomic_DNA"/>
</dbReference>
<dbReference type="PROSITE" id="PS50878">
    <property type="entry name" value="RT_POL"/>
    <property type="match status" value="1"/>
</dbReference>